<reference evidence="2" key="1">
    <citation type="journal article" date="2019" name="MBio">
        <title>Virus Genomes from Deep Sea Sediments Expand the Ocean Megavirome and Support Independent Origins of Viral Gigantism.</title>
        <authorList>
            <person name="Backstrom D."/>
            <person name="Yutin N."/>
            <person name="Jorgensen S.L."/>
            <person name="Dharamshi J."/>
            <person name="Homa F."/>
            <person name="Zaremba-Niedwiedzka K."/>
            <person name="Spang A."/>
            <person name="Wolf Y.I."/>
            <person name="Koonin E.V."/>
            <person name="Ettema T.J."/>
        </authorList>
    </citation>
    <scope>NUCLEOTIDE SEQUENCE</scope>
</reference>
<name>A0A481Z5B8_9VIRU</name>
<keyword evidence="1 2" id="KW-0812">Transmembrane</keyword>
<evidence type="ECO:0000256" key="1">
    <source>
        <dbReference type="SAM" id="Phobius"/>
    </source>
</evidence>
<evidence type="ECO:0000313" key="2">
    <source>
        <dbReference type="EMBL" id="QBK91058.1"/>
    </source>
</evidence>
<proteinExistence type="predicted"/>
<keyword evidence="1" id="KW-1133">Transmembrane helix</keyword>
<keyword evidence="1" id="KW-0472">Membrane</keyword>
<organism evidence="2">
    <name type="scientific">Pithovirus LCPAC202</name>
    <dbReference type="NCBI Taxonomy" id="2506592"/>
    <lineage>
        <taxon>Viruses</taxon>
        <taxon>Pithoviruses</taxon>
    </lineage>
</organism>
<sequence>MIDEVIIIGIIILVIIAMGFLIWFFAIRDEGGKIGDSCGEIFHCKRGLSCTNAKCA</sequence>
<dbReference type="EMBL" id="MK500509">
    <property type="protein sequence ID" value="QBK91058.1"/>
    <property type="molecule type" value="Genomic_DNA"/>
</dbReference>
<feature type="transmembrane region" description="Helical" evidence="1">
    <location>
        <begin position="6"/>
        <end position="27"/>
    </location>
</feature>
<protein>
    <submittedName>
        <fullName evidence="2">Transmembrane protein</fullName>
    </submittedName>
</protein>
<gene>
    <name evidence="2" type="ORF">LCPAC202_00320</name>
</gene>
<accession>A0A481Z5B8</accession>